<dbReference type="SMART" id="SM00028">
    <property type="entry name" value="TPR"/>
    <property type="match status" value="13"/>
</dbReference>
<gene>
    <name evidence="4" type="ORF">CEW83_11990</name>
</gene>
<organism evidence="4 5">
    <name type="scientific">Parazoarcus communis</name>
    <dbReference type="NCBI Taxonomy" id="41977"/>
    <lineage>
        <taxon>Bacteria</taxon>
        <taxon>Pseudomonadati</taxon>
        <taxon>Pseudomonadota</taxon>
        <taxon>Betaproteobacteria</taxon>
        <taxon>Rhodocyclales</taxon>
        <taxon>Zoogloeaceae</taxon>
        <taxon>Parazoarcus</taxon>
    </lineage>
</organism>
<protein>
    <recommendedName>
        <fullName evidence="6">PEP-CTERM system TPR-repeat protein PrsT</fullName>
    </recommendedName>
</protein>
<keyword evidence="1" id="KW-0677">Repeat</keyword>
<keyword evidence="5" id="KW-1185">Reference proteome</keyword>
<evidence type="ECO:0000256" key="3">
    <source>
        <dbReference type="PROSITE-ProRule" id="PRU00339"/>
    </source>
</evidence>
<evidence type="ECO:0000256" key="2">
    <source>
        <dbReference type="ARBA" id="ARBA00022803"/>
    </source>
</evidence>
<proteinExistence type="predicted"/>
<keyword evidence="2 3" id="KW-0802">TPR repeat</keyword>
<dbReference type="InterPro" id="IPR014266">
    <property type="entry name" value="PEP-CTERM_TPR_PrsT"/>
</dbReference>
<dbReference type="InterPro" id="IPR019734">
    <property type="entry name" value="TPR_rpt"/>
</dbReference>
<sequence length="1024" mass="110342">MCCDFVVGMPRSVMQARHVPGRGCAETQAGHSRVGELPSLLLITLMLFAHRKRRSNAELRRQREDLTAFLVLFAYIEGLIHLAPDTQRVMKSRYSRSIRIAALPLFLALALPVQADTVKASRYYEDGLSRYGKQDLPGAIIQLKNALQQDRNMLAAHLLLAKAYLADGDVGPAEVAFREALKLGVNRAEVAVPLGRIYLMQGKPQVLIDTIPADGLPAATRLEVLVLRGKAYAALGKSAEATRAFADARAIDPASVMPLVAEVPVLIAAGKGGEARGMANRAVELAPDSAEALNARASVAHAAGELADALRDYERAIAVQPDHLDARVARAGILIDLGRDPEADKDLTALAAFAPSEPRVAYLRALLAGRRGDSLAAASHLENVARLVDALPVEWVAGQEQLLMTGALAHHAGRQYEKARKYLDVLTSRYPRNMGARKLLAAVYVDTADYPRAISLLEHVLRAQSDDPQALHLLGRAYLGQQRYSKASGLLERALALGGGDAGLRASLGFSQLGEGKSDAAAGNLQAAFDKAPGDLTLAMPLANLYMRQGDIKMALAVAQRLNDALPRNPAALNLLGVVRGASADLAGARRAYAEALQHDAGFMSARLNLARLDVEEGRFAEARKAYADMLRVNRRDATAMYESALLERRAGRLDEALRWSEKAAAEQPGDARIGLGLIEMRSAKGDKLGARDAARALSVRQRDDLGVLEALARTEIDVGALKDAQQVLKDMTRLAEYDPAALVRVGYLQLAASDLSGAAYSAQKALQGRAKDAGAMILATEAALAAKDFDGAEKRAAALRAAHPSNAKGFLLTGDIAHARKDFKAAASAYRQAFALAPSTESVLRQVNVFIAQRDPKGGIPPLMQWLKTHPDDDLARRALADLHAQARDWSAAKAEYMKLVNKGVADAGVYNNLANVLIELRDPAAVSMAEQSVARGPESGTARDTLGWALASQNRFEEALPHLREARLRLPDSADIKWHLGYVLAQMGRQSEARRELESALANGRFFDGETEARELLRNVSR</sequence>
<evidence type="ECO:0000313" key="5">
    <source>
        <dbReference type="Proteomes" id="UP000244930"/>
    </source>
</evidence>
<feature type="repeat" description="TPR" evidence="3">
    <location>
        <begin position="808"/>
        <end position="841"/>
    </location>
</feature>
<accession>A0A2U8GQB4</accession>
<evidence type="ECO:0008006" key="6">
    <source>
        <dbReference type="Google" id="ProtNLM"/>
    </source>
</evidence>
<evidence type="ECO:0000256" key="1">
    <source>
        <dbReference type="ARBA" id="ARBA00022737"/>
    </source>
</evidence>
<feature type="repeat" description="TPR" evidence="3">
    <location>
        <begin position="290"/>
        <end position="323"/>
    </location>
</feature>
<dbReference type="Gene3D" id="1.25.40.10">
    <property type="entry name" value="Tetratricopeptide repeat domain"/>
    <property type="match status" value="4"/>
</dbReference>
<name>A0A2U8GQB4_9RHOO</name>
<dbReference type="PANTHER" id="PTHR45586">
    <property type="entry name" value="TPR REPEAT-CONTAINING PROTEIN PA4667"/>
    <property type="match status" value="1"/>
</dbReference>
<feature type="repeat" description="TPR" evidence="3">
    <location>
        <begin position="222"/>
        <end position="255"/>
    </location>
</feature>
<dbReference type="Pfam" id="PF13432">
    <property type="entry name" value="TPR_16"/>
    <property type="match status" value="3"/>
</dbReference>
<dbReference type="InterPro" id="IPR011990">
    <property type="entry name" value="TPR-like_helical_dom_sf"/>
</dbReference>
<dbReference type="KEGG" id="acom:CEW83_11990"/>
<evidence type="ECO:0000313" key="4">
    <source>
        <dbReference type="EMBL" id="AWI75847.1"/>
    </source>
</evidence>
<dbReference type="AlphaFoldDB" id="A0A2U8GQB4"/>
<dbReference type="PROSITE" id="PS50005">
    <property type="entry name" value="TPR"/>
    <property type="match status" value="4"/>
</dbReference>
<dbReference type="Proteomes" id="UP000244930">
    <property type="component" value="Chromosome"/>
</dbReference>
<dbReference type="Pfam" id="PF14559">
    <property type="entry name" value="TPR_19"/>
    <property type="match status" value="3"/>
</dbReference>
<dbReference type="SUPFAM" id="SSF48452">
    <property type="entry name" value="TPR-like"/>
    <property type="match status" value="3"/>
</dbReference>
<dbReference type="NCBIfam" id="TIGR02917">
    <property type="entry name" value="PEP_TPR_lipo"/>
    <property type="match status" value="1"/>
</dbReference>
<dbReference type="EMBL" id="CP022187">
    <property type="protein sequence ID" value="AWI75847.1"/>
    <property type="molecule type" value="Genomic_DNA"/>
</dbReference>
<reference evidence="4 5" key="1">
    <citation type="submission" date="2017-06" db="EMBL/GenBank/DDBJ databases">
        <title>Azoarcus.</title>
        <authorList>
            <person name="Woo J.-H."/>
            <person name="Kim H.-S."/>
        </authorList>
    </citation>
    <scope>NUCLEOTIDE SEQUENCE [LARGE SCALE GENOMIC DNA]</scope>
    <source>
        <strain evidence="4 5">TSPY31</strain>
    </source>
</reference>
<dbReference type="PANTHER" id="PTHR45586:SF1">
    <property type="entry name" value="LIPOPOLYSACCHARIDE ASSEMBLY PROTEIN B"/>
    <property type="match status" value="1"/>
</dbReference>
<dbReference type="InterPro" id="IPR051012">
    <property type="entry name" value="CellSynth/LPSAsmb/PSIAsmb"/>
</dbReference>
<feature type="repeat" description="TPR" evidence="3">
    <location>
        <begin position="468"/>
        <end position="501"/>
    </location>
</feature>